<keyword evidence="5" id="KW-1185">Reference proteome</keyword>
<evidence type="ECO:0000313" key="4">
    <source>
        <dbReference type="EMBL" id="GAA2037645.1"/>
    </source>
</evidence>
<reference evidence="4 5" key="1">
    <citation type="journal article" date="2019" name="Int. J. Syst. Evol. Microbiol.">
        <title>The Global Catalogue of Microorganisms (GCM) 10K type strain sequencing project: providing services to taxonomists for standard genome sequencing and annotation.</title>
        <authorList>
            <consortium name="The Broad Institute Genomics Platform"/>
            <consortium name="The Broad Institute Genome Sequencing Center for Infectious Disease"/>
            <person name="Wu L."/>
            <person name="Ma J."/>
        </authorList>
    </citation>
    <scope>NUCLEOTIDE SEQUENCE [LARGE SCALE GENOMIC DNA]</scope>
    <source>
        <strain evidence="4 5">JCM 15672</strain>
    </source>
</reference>
<dbReference type="InterPro" id="IPR036663">
    <property type="entry name" value="Fumarylacetoacetase_C_sf"/>
</dbReference>
<dbReference type="SUPFAM" id="SSF56529">
    <property type="entry name" value="FAH"/>
    <property type="match status" value="1"/>
</dbReference>
<feature type="region of interest" description="Disordered" evidence="2">
    <location>
        <begin position="1"/>
        <end position="52"/>
    </location>
</feature>
<name>A0ABN2UI04_9MICO</name>
<dbReference type="RefSeq" id="WP_344373596.1">
    <property type="nucleotide sequence ID" value="NZ_BAAAPW010000003.1"/>
</dbReference>
<dbReference type="Gene3D" id="3.90.850.10">
    <property type="entry name" value="Fumarylacetoacetase-like, C-terminal domain"/>
    <property type="match status" value="1"/>
</dbReference>
<dbReference type="PANTHER" id="PTHR30143:SF0">
    <property type="entry name" value="2-KETO-4-PENTENOATE HYDRATASE"/>
    <property type="match status" value="1"/>
</dbReference>
<gene>
    <name evidence="4" type="ORF">GCM10009819_22890</name>
</gene>
<dbReference type="PANTHER" id="PTHR30143">
    <property type="entry name" value="ACID HYDRATASE"/>
    <property type="match status" value="1"/>
</dbReference>
<dbReference type="GO" id="GO:0016787">
    <property type="term" value="F:hydrolase activity"/>
    <property type="evidence" value="ECO:0007669"/>
    <property type="project" value="UniProtKB-KW"/>
</dbReference>
<keyword evidence="1" id="KW-0456">Lyase</keyword>
<feature type="compositionally biased region" description="Basic and acidic residues" evidence="2">
    <location>
        <begin position="26"/>
        <end position="41"/>
    </location>
</feature>
<organism evidence="4 5">
    <name type="scientific">Agromyces tropicus</name>
    <dbReference type="NCBI Taxonomy" id="555371"/>
    <lineage>
        <taxon>Bacteria</taxon>
        <taxon>Bacillati</taxon>
        <taxon>Actinomycetota</taxon>
        <taxon>Actinomycetes</taxon>
        <taxon>Micrococcales</taxon>
        <taxon>Microbacteriaceae</taxon>
        <taxon>Agromyces</taxon>
    </lineage>
</organism>
<proteinExistence type="predicted"/>
<comment type="caution">
    <text evidence="4">The sequence shown here is derived from an EMBL/GenBank/DDBJ whole genome shotgun (WGS) entry which is preliminary data.</text>
</comment>
<evidence type="ECO:0000256" key="1">
    <source>
        <dbReference type="ARBA" id="ARBA00023239"/>
    </source>
</evidence>
<evidence type="ECO:0000259" key="3">
    <source>
        <dbReference type="Pfam" id="PF01557"/>
    </source>
</evidence>
<keyword evidence="4" id="KW-0378">Hydrolase</keyword>
<sequence length="281" mass="29009">MSTDVAPAASARPDGRAPSATPAPEDVARLARALDDAERRAAPIAQPSGDEPLDLDAAYAVQRALLSRRGARGERVVGLKLGFTSREKARQMGVHDVIIGSLTDAMRIDDGGALAVRGIHPRVEPEVAFLLGPDIADPDAEASSAVVAAAPALEVIDSRYRDFRFDLGDVIADDASASAFAIGPWRPIADAGALENRAVVLEVDGRAVQVGSTAAILGDPVRAVAAARRLALRHGHELREGMVLLAGAATAAVPLPVRGAVAAEVSGLGRVALRAGEEATR</sequence>
<evidence type="ECO:0000256" key="2">
    <source>
        <dbReference type="SAM" id="MobiDB-lite"/>
    </source>
</evidence>
<protein>
    <submittedName>
        <fullName evidence="4">Fumarylacetoacetate hydrolase family protein</fullName>
    </submittedName>
</protein>
<feature type="domain" description="Fumarylacetoacetase-like C-terminal" evidence="3">
    <location>
        <begin position="115"/>
        <end position="272"/>
    </location>
</feature>
<evidence type="ECO:0000313" key="5">
    <source>
        <dbReference type="Proteomes" id="UP001501196"/>
    </source>
</evidence>
<dbReference type="InterPro" id="IPR050772">
    <property type="entry name" value="Hydratase-Decarb/MhpD_sf"/>
</dbReference>
<accession>A0ABN2UI04</accession>
<dbReference type="Pfam" id="PF01557">
    <property type="entry name" value="FAA_hydrolase"/>
    <property type="match status" value="1"/>
</dbReference>
<dbReference type="Proteomes" id="UP001501196">
    <property type="component" value="Unassembled WGS sequence"/>
</dbReference>
<dbReference type="EMBL" id="BAAAPW010000003">
    <property type="protein sequence ID" value="GAA2037645.1"/>
    <property type="molecule type" value="Genomic_DNA"/>
</dbReference>
<dbReference type="InterPro" id="IPR011234">
    <property type="entry name" value="Fumarylacetoacetase-like_C"/>
</dbReference>